<evidence type="ECO:0000313" key="2">
    <source>
        <dbReference type="EMBL" id="SJZ80445.1"/>
    </source>
</evidence>
<dbReference type="SUPFAM" id="SSF56281">
    <property type="entry name" value="Metallo-hydrolase/oxidoreductase"/>
    <property type="match status" value="1"/>
</dbReference>
<dbReference type="PANTHER" id="PTHR30619:SF7">
    <property type="entry name" value="BETA-LACTAMASE DOMAIN PROTEIN"/>
    <property type="match status" value="1"/>
</dbReference>
<dbReference type="RefSeq" id="WP_078769078.1">
    <property type="nucleotide sequence ID" value="NZ_FUWW01000025.1"/>
</dbReference>
<dbReference type="EMBL" id="FUWW01000025">
    <property type="protein sequence ID" value="SJZ80445.1"/>
    <property type="molecule type" value="Genomic_DNA"/>
</dbReference>
<sequence length="288" mass="32905">MSNFIHFLNTGSSDCIIIESNGHFAMVDAGEDSDYPANKPHLNYPGYEEEVCNYLLKNCASSDGTVTLDFIVGTHAHSDHIGGFDTVINHPKINVKKAYLKPYNEKDIFIYERLSWDNTEVYEQMKNALIKNNVEIVEDFDELKTTLGDFKVTFYNGKYKKRLVKYGENVNSVVTLLECNGFRCLLAGDLNNKDFDEYRLAEKIGKVDILKVGHHGYPFSSSRKWLKTLSPKYSVVCNFEKKIYPHIKHRLVDEIGTKLFCTADLNGVKFDFDNGLKPTTDIQNELEI</sequence>
<dbReference type="InterPro" id="IPR001279">
    <property type="entry name" value="Metallo-B-lactamas"/>
</dbReference>
<keyword evidence="2" id="KW-0378">Hydrolase</keyword>
<proteinExistence type="predicted"/>
<keyword evidence="3" id="KW-1185">Reference proteome</keyword>
<dbReference type="CDD" id="cd07731">
    <property type="entry name" value="ComA-like_MBL-fold"/>
    <property type="match status" value="1"/>
</dbReference>
<evidence type="ECO:0000313" key="3">
    <source>
        <dbReference type="Proteomes" id="UP000190657"/>
    </source>
</evidence>
<dbReference type="SMART" id="SM00849">
    <property type="entry name" value="Lactamase_B"/>
    <property type="match status" value="1"/>
</dbReference>
<dbReference type="InterPro" id="IPR052159">
    <property type="entry name" value="Competence_DNA_uptake"/>
</dbReference>
<organism evidence="2 3">
    <name type="scientific">Eubacterium coprostanoligenes</name>
    <dbReference type="NCBI Taxonomy" id="290054"/>
    <lineage>
        <taxon>Bacteria</taxon>
        <taxon>Bacillati</taxon>
        <taxon>Bacillota</taxon>
        <taxon>Clostridia</taxon>
        <taxon>Eubacteriales</taxon>
        <taxon>Eubacteriaceae</taxon>
        <taxon>Eubacterium</taxon>
    </lineage>
</organism>
<dbReference type="Pfam" id="PF00753">
    <property type="entry name" value="Lactamase_B"/>
    <property type="match status" value="1"/>
</dbReference>
<dbReference type="Proteomes" id="UP000190657">
    <property type="component" value="Unassembled WGS sequence"/>
</dbReference>
<gene>
    <name evidence="2" type="ORF">SAMN02745114_01650</name>
</gene>
<dbReference type="Gene3D" id="3.60.15.10">
    <property type="entry name" value="Ribonuclease Z/Hydroxyacylglutathione hydrolase-like"/>
    <property type="match status" value="1"/>
</dbReference>
<dbReference type="AlphaFoldDB" id="A0A1T4NMW0"/>
<dbReference type="OrthoDB" id="9761531at2"/>
<name>A0A1T4NMW0_9FIRM</name>
<protein>
    <submittedName>
        <fullName evidence="2">Metal-dependent hydrolase, beta-lactamase superfamily II</fullName>
    </submittedName>
</protein>
<dbReference type="GO" id="GO:0016787">
    <property type="term" value="F:hydrolase activity"/>
    <property type="evidence" value="ECO:0007669"/>
    <property type="project" value="UniProtKB-KW"/>
</dbReference>
<reference evidence="2 3" key="1">
    <citation type="submission" date="2017-02" db="EMBL/GenBank/DDBJ databases">
        <authorList>
            <person name="Peterson S.W."/>
        </authorList>
    </citation>
    <scope>NUCLEOTIDE SEQUENCE [LARGE SCALE GENOMIC DNA]</scope>
    <source>
        <strain evidence="2 3">ATCC 51222</strain>
    </source>
</reference>
<feature type="domain" description="Metallo-beta-lactamase" evidence="1">
    <location>
        <begin position="12"/>
        <end position="247"/>
    </location>
</feature>
<dbReference type="PANTHER" id="PTHR30619">
    <property type="entry name" value="DNA INTERNALIZATION/COMPETENCE PROTEIN COMEC/REC2"/>
    <property type="match status" value="1"/>
</dbReference>
<accession>A0A1T4NMW0</accession>
<dbReference type="InterPro" id="IPR036866">
    <property type="entry name" value="RibonucZ/Hydroxyglut_hydro"/>
</dbReference>
<dbReference type="InterPro" id="IPR035681">
    <property type="entry name" value="ComA-like_MBL"/>
</dbReference>
<dbReference type="STRING" id="290054.SAMN02745114_01650"/>
<evidence type="ECO:0000259" key="1">
    <source>
        <dbReference type="SMART" id="SM00849"/>
    </source>
</evidence>